<dbReference type="AlphaFoldDB" id="A0A815PQS9"/>
<proteinExistence type="predicted"/>
<reference evidence="1" key="1">
    <citation type="submission" date="2021-02" db="EMBL/GenBank/DDBJ databases">
        <authorList>
            <person name="Nowell W R."/>
        </authorList>
    </citation>
    <scope>NUCLEOTIDE SEQUENCE</scope>
</reference>
<gene>
    <name evidence="1" type="ORF">SEV965_LOCUS33795</name>
</gene>
<dbReference type="Proteomes" id="UP000663889">
    <property type="component" value="Unassembled WGS sequence"/>
</dbReference>
<evidence type="ECO:0000313" key="2">
    <source>
        <dbReference type="Proteomes" id="UP000663889"/>
    </source>
</evidence>
<name>A0A815PQS9_9BILA</name>
<comment type="caution">
    <text evidence="1">The sequence shown here is derived from an EMBL/GenBank/DDBJ whole genome shotgun (WGS) entry which is preliminary data.</text>
</comment>
<accession>A0A815PQS9</accession>
<sequence length="105" mass="12077">MVSSQSMASINYLFLISNKHDVREKYGRIWNAQNGLNNQPEKCVSGSSLDWYRNRQAITVYKIAGNESGSESFDLKTWSPISGDDVYQYYYVNRGTLGIFFDDKK</sequence>
<evidence type="ECO:0000313" key="1">
    <source>
        <dbReference type="EMBL" id="CAF1453270.1"/>
    </source>
</evidence>
<organism evidence="1 2">
    <name type="scientific">Rotaria sordida</name>
    <dbReference type="NCBI Taxonomy" id="392033"/>
    <lineage>
        <taxon>Eukaryota</taxon>
        <taxon>Metazoa</taxon>
        <taxon>Spiralia</taxon>
        <taxon>Gnathifera</taxon>
        <taxon>Rotifera</taxon>
        <taxon>Eurotatoria</taxon>
        <taxon>Bdelloidea</taxon>
        <taxon>Philodinida</taxon>
        <taxon>Philodinidae</taxon>
        <taxon>Rotaria</taxon>
    </lineage>
</organism>
<protein>
    <submittedName>
        <fullName evidence="1">Uncharacterized protein</fullName>
    </submittedName>
</protein>
<dbReference type="EMBL" id="CAJNOU010004741">
    <property type="protein sequence ID" value="CAF1453270.1"/>
    <property type="molecule type" value="Genomic_DNA"/>
</dbReference>